<evidence type="ECO:0000256" key="9">
    <source>
        <dbReference type="ARBA" id="ARBA00023014"/>
    </source>
</evidence>
<evidence type="ECO:0000256" key="11">
    <source>
        <dbReference type="RuleBase" id="RU004417"/>
    </source>
</evidence>
<keyword evidence="4" id="KW-0312">Gluconeogenesis</keyword>
<dbReference type="GO" id="GO:0046872">
    <property type="term" value="F:metal ion binding"/>
    <property type="evidence" value="ECO:0007669"/>
    <property type="project" value="UniProtKB-KW"/>
</dbReference>
<dbReference type="SUPFAM" id="SSF51735">
    <property type="entry name" value="NAD(P)-binding Rossmann-fold domains"/>
    <property type="match status" value="1"/>
</dbReference>
<dbReference type="EMBL" id="CAJVPY010008882">
    <property type="protein sequence ID" value="CAG8701900.1"/>
    <property type="molecule type" value="Genomic_DNA"/>
</dbReference>
<keyword evidence="5" id="KW-0004">4Fe-4S</keyword>
<evidence type="ECO:0000256" key="6">
    <source>
        <dbReference type="ARBA" id="ARBA00022723"/>
    </source>
</evidence>
<name>A0A9N9N4Q4_9GLOM</name>
<proteinExistence type="inferred from homology"/>
<feature type="domain" description="Glutamate/phenylalanine/leucine/valine/L-tryptophan dehydrogenase C-terminal" evidence="12">
    <location>
        <begin position="608"/>
        <end position="808"/>
    </location>
</feature>
<dbReference type="GO" id="GO:0006520">
    <property type="term" value="P:amino acid metabolic process"/>
    <property type="evidence" value="ECO:0007669"/>
    <property type="project" value="InterPro"/>
</dbReference>
<comment type="similarity">
    <text evidence="3 11">Belongs to the Glu/Leu/Phe/Val dehydrogenases family.</text>
</comment>
<dbReference type="GO" id="GO:0003941">
    <property type="term" value="F:L-serine ammonia-lyase activity"/>
    <property type="evidence" value="ECO:0007669"/>
    <property type="project" value="InterPro"/>
</dbReference>
<dbReference type="PANTHER" id="PTHR30182:SF1">
    <property type="entry name" value="L-SERINE DEHYDRATASE 1"/>
    <property type="match status" value="1"/>
</dbReference>
<evidence type="ECO:0000256" key="4">
    <source>
        <dbReference type="ARBA" id="ARBA00022432"/>
    </source>
</evidence>
<evidence type="ECO:0000256" key="5">
    <source>
        <dbReference type="ARBA" id="ARBA00022485"/>
    </source>
</evidence>
<evidence type="ECO:0000313" key="14">
    <source>
        <dbReference type="Proteomes" id="UP000789405"/>
    </source>
</evidence>
<evidence type="ECO:0000256" key="8">
    <source>
        <dbReference type="ARBA" id="ARBA00023004"/>
    </source>
</evidence>
<dbReference type="SUPFAM" id="SSF53223">
    <property type="entry name" value="Aminoacid dehydrogenase-like, N-terminal domain"/>
    <property type="match status" value="1"/>
</dbReference>
<keyword evidence="9" id="KW-0411">Iron-sulfur</keyword>
<dbReference type="InterPro" id="IPR006096">
    <property type="entry name" value="Glu/Leu/Phe/Val/Trp_DH_C"/>
</dbReference>
<keyword evidence="10" id="KW-0456">Lyase</keyword>
<evidence type="ECO:0000259" key="12">
    <source>
        <dbReference type="SMART" id="SM00839"/>
    </source>
</evidence>
<dbReference type="OrthoDB" id="6718861at2759"/>
<dbReference type="PRINTS" id="PR00082">
    <property type="entry name" value="GLFDHDRGNASE"/>
</dbReference>
<feature type="non-terminal residue" evidence="13">
    <location>
        <position position="831"/>
    </location>
</feature>
<comment type="cofactor">
    <cofactor evidence="1">
        <name>[4Fe-4S] cluster</name>
        <dbReference type="ChEBI" id="CHEBI:49883"/>
    </cofactor>
</comment>
<dbReference type="Pfam" id="PF00208">
    <property type="entry name" value="ELFV_dehydrog"/>
    <property type="match status" value="1"/>
</dbReference>
<keyword evidence="8" id="KW-0408">Iron</keyword>
<evidence type="ECO:0000256" key="7">
    <source>
        <dbReference type="ARBA" id="ARBA00023002"/>
    </source>
</evidence>
<dbReference type="Gene3D" id="3.30.1330.90">
    <property type="entry name" value="D-3-phosphoglycerate dehydrogenase, domain 3"/>
    <property type="match status" value="1"/>
</dbReference>
<evidence type="ECO:0000256" key="10">
    <source>
        <dbReference type="ARBA" id="ARBA00023239"/>
    </source>
</evidence>
<dbReference type="GO" id="GO:0006094">
    <property type="term" value="P:gluconeogenesis"/>
    <property type="evidence" value="ECO:0007669"/>
    <property type="project" value="UniProtKB-KW"/>
</dbReference>
<dbReference type="InterPro" id="IPR006095">
    <property type="entry name" value="Glu/Leu/Phe/Val/Trp_DH"/>
</dbReference>
<comment type="caution">
    <text evidence="13">The sequence shown here is derived from an EMBL/GenBank/DDBJ whole genome shotgun (WGS) entry which is preliminary data.</text>
</comment>
<dbReference type="Pfam" id="PF02812">
    <property type="entry name" value="ELFV_dehydrog_N"/>
    <property type="match status" value="1"/>
</dbReference>
<gene>
    <name evidence="13" type="ORF">DERYTH_LOCUS13041</name>
</gene>
<dbReference type="Proteomes" id="UP000789405">
    <property type="component" value="Unassembled WGS sequence"/>
</dbReference>
<dbReference type="InterPro" id="IPR005131">
    <property type="entry name" value="Ser_deHydtase_bsu"/>
</dbReference>
<dbReference type="InterPro" id="IPR006097">
    <property type="entry name" value="Glu/Leu/Phe/Val/Trp_DH_dimer"/>
</dbReference>
<dbReference type="PANTHER" id="PTHR30182">
    <property type="entry name" value="L-SERINE DEHYDRATASE"/>
    <property type="match status" value="1"/>
</dbReference>
<evidence type="ECO:0000256" key="3">
    <source>
        <dbReference type="ARBA" id="ARBA00006382"/>
    </source>
</evidence>
<keyword evidence="14" id="KW-1185">Reference proteome</keyword>
<dbReference type="InterPro" id="IPR029009">
    <property type="entry name" value="ASB_dom_sf"/>
</dbReference>
<dbReference type="InterPro" id="IPR036291">
    <property type="entry name" value="NAD(P)-bd_dom_sf"/>
</dbReference>
<sequence length="831" mass="90776">HTVGPMRAAKIFVTDLKNRSIFDKVNRLRIDLYGSLALTGEGHGTPNAILMGMEGETPEKVDTSTIKSRISKINETGGGFVVEEKTIQQHGDNLYYKAYDKLSVDLQRIRQDEAVVALPFRNAEELLDVCKRERMTIAQVVYRNELHWRTPDQIRNKIMDIWNTMNESIRNGCMSTEEYLPGNLKVRRRASGLYQKLISGPPPSKVADNSLIPSTTGYKKVILRRPWKLLMLPALEYLSLYAIAVNEENASGGRVVTAPTNGAAGVIPAVLKYFLEFMSENNARDIMEFLFTSAAIGMLYKRGASISAAEMGCQGEVGVACSMSAAGFAAVMGATPEQVENAAEIGMEHNLGLTCDPIDGLVQIPCIERNALGAVKAITAAQLALNGDGYHRVTLDQVIETMRQTGLDMQSKYKETSQGGFASLLRSHGIGAFHAIFDPKIGKVVTSHPILQPIGDYFEEEKTDFDGHEGIFGQIGPVSGVLQGAFIHRTCRGQGAGGVRNWGYNTIEDWFRDGIRLSKGMTHKNALAELWWGGGKGVIDRNTGIGLNLGSTPLQRRVVFEEYGSFISSLKGCYVTAEDVGVKDDDMAAIFLRTRFTTCIPPQYGGSGNPSSPTASGVVRALEAAFSHTGKHSLQGVTVAVQGVGHVATAFIKYLLERKVEHIIACDVDSQKIKAAEKTFSKEIKDGTVKFRLAKGSDHSILYEDVDAVSPCGIDLSKDGKSLAERGIIYVPDFLANRMGIVNCADEASGYVENDPIFEKHLGDTWENSIYNLTKSVLSTAAASSRTPQEVAIDLAEKRSFVKNPIFGHRGIQIINSIVNSKEWKMKINAC</sequence>
<organism evidence="13 14">
    <name type="scientific">Dentiscutata erythropus</name>
    <dbReference type="NCBI Taxonomy" id="1348616"/>
    <lineage>
        <taxon>Eukaryota</taxon>
        <taxon>Fungi</taxon>
        <taxon>Fungi incertae sedis</taxon>
        <taxon>Mucoromycota</taxon>
        <taxon>Glomeromycotina</taxon>
        <taxon>Glomeromycetes</taxon>
        <taxon>Diversisporales</taxon>
        <taxon>Gigasporaceae</taxon>
        <taxon>Dentiscutata</taxon>
    </lineage>
</organism>
<keyword evidence="6" id="KW-0479">Metal-binding</keyword>
<dbReference type="SMART" id="SM00839">
    <property type="entry name" value="ELFV_dehydrog"/>
    <property type="match status" value="1"/>
</dbReference>
<evidence type="ECO:0000313" key="13">
    <source>
        <dbReference type="EMBL" id="CAG8701900.1"/>
    </source>
</evidence>
<dbReference type="InterPro" id="IPR051318">
    <property type="entry name" value="Fe-S_L-Ser"/>
</dbReference>
<dbReference type="GO" id="GO:0016491">
    <property type="term" value="F:oxidoreductase activity"/>
    <property type="evidence" value="ECO:0007669"/>
    <property type="project" value="UniProtKB-KW"/>
</dbReference>
<protein>
    <submittedName>
        <fullName evidence="13">22194_t:CDS:1</fullName>
    </submittedName>
</protein>
<comment type="pathway">
    <text evidence="2">Carbohydrate biosynthesis; gluconeogenesis.</text>
</comment>
<dbReference type="SUPFAM" id="SSF143548">
    <property type="entry name" value="Serine metabolism enzymes domain"/>
    <property type="match status" value="1"/>
</dbReference>
<dbReference type="Pfam" id="PF03315">
    <property type="entry name" value="SDH_beta"/>
    <property type="match status" value="1"/>
</dbReference>
<dbReference type="GO" id="GO:0051539">
    <property type="term" value="F:4 iron, 4 sulfur cluster binding"/>
    <property type="evidence" value="ECO:0007669"/>
    <property type="project" value="UniProtKB-KW"/>
</dbReference>
<evidence type="ECO:0000256" key="2">
    <source>
        <dbReference type="ARBA" id="ARBA00004742"/>
    </source>
</evidence>
<dbReference type="InterPro" id="IPR005130">
    <property type="entry name" value="Ser_deHydtase-like_asu"/>
</dbReference>
<dbReference type="Gene3D" id="3.40.50.720">
    <property type="entry name" value="NAD(P)-binding Rossmann-like Domain"/>
    <property type="match status" value="2"/>
</dbReference>
<dbReference type="Pfam" id="PF03313">
    <property type="entry name" value="SDH_alpha"/>
    <property type="match status" value="1"/>
</dbReference>
<accession>A0A9N9N4Q4</accession>
<evidence type="ECO:0000256" key="1">
    <source>
        <dbReference type="ARBA" id="ARBA00001966"/>
    </source>
</evidence>
<dbReference type="InterPro" id="IPR004644">
    <property type="entry name" value="Fe-S_L-Ser_mono"/>
</dbReference>
<reference evidence="13" key="1">
    <citation type="submission" date="2021-06" db="EMBL/GenBank/DDBJ databases">
        <authorList>
            <person name="Kallberg Y."/>
            <person name="Tangrot J."/>
            <person name="Rosling A."/>
        </authorList>
    </citation>
    <scope>NUCLEOTIDE SEQUENCE</scope>
    <source>
        <strain evidence="13">MA453B</strain>
    </source>
</reference>
<dbReference type="NCBIfam" id="TIGR00720">
    <property type="entry name" value="sda_mono"/>
    <property type="match status" value="1"/>
</dbReference>
<dbReference type="InterPro" id="IPR046346">
    <property type="entry name" value="Aminoacid_DH-like_N_sf"/>
</dbReference>
<dbReference type="AlphaFoldDB" id="A0A9N9N4Q4"/>
<dbReference type="Gene3D" id="3.40.50.10860">
    <property type="entry name" value="Leucine Dehydrogenase, chain A, domain 1"/>
    <property type="match status" value="1"/>
</dbReference>
<keyword evidence="7 11" id="KW-0560">Oxidoreductase</keyword>